<keyword evidence="17" id="KW-1185">Reference proteome</keyword>
<feature type="region of interest" description="Disordered" evidence="13">
    <location>
        <begin position="79"/>
        <end position="104"/>
    </location>
</feature>
<dbReference type="PROSITE" id="PS50089">
    <property type="entry name" value="ZF_RING_2"/>
    <property type="match status" value="1"/>
</dbReference>
<evidence type="ECO:0000313" key="16">
    <source>
        <dbReference type="EMBL" id="GKV04096.1"/>
    </source>
</evidence>
<evidence type="ECO:0000256" key="9">
    <source>
        <dbReference type="ARBA" id="ARBA00022989"/>
    </source>
</evidence>
<dbReference type="InterPro" id="IPR044602">
    <property type="entry name" value="ATL10/ATL72-79-like"/>
</dbReference>
<dbReference type="GO" id="GO:0061630">
    <property type="term" value="F:ubiquitin protein ligase activity"/>
    <property type="evidence" value="ECO:0007669"/>
    <property type="project" value="UniProtKB-EC"/>
</dbReference>
<dbReference type="Pfam" id="PF13639">
    <property type="entry name" value="zf-RING_2"/>
    <property type="match status" value="1"/>
</dbReference>
<gene>
    <name evidence="16" type="ORF">SLEP1_g16303</name>
</gene>
<dbReference type="GO" id="GO:0008270">
    <property type="term" value="F:zinc ion binding"/>
    <property type="evidence" value="ECO:0007669"/>
    <property type="project" value="UniProtKB-KW"/>
</dbReference>
<dbReference type="EC" id="2.3.2.27" evidence="3"/>
<evidence type="ECO:0000256" key="8">
    <source>
        <dbReference type="ARBA" id="ARBA00022833"/>
    </source>
</evidence>
<evidence type="ECO:0000256" key="7">
    <source>
        <dbReference type="ARBA" id="ARBA00022786"/>
    </source>
</evidence>
<evidence type="ECO:0000256" key="14">
    <source>
        <dbReference type="SAM" id="Phobius"/>
    </source>
</evidence>
<reference evidence="16 17" key="1">
    <citation type="journal article" date="2021" name="Commun. Biol.">
        <title>The genome of Shorea leprosula (Dipterocarpaceae) highlights the ecological relevance of drought in aseasonal tropical rainforests.</title>
        <authorList>
            <person name="Ng K.K.S."/>
            <person name="Kobayashi M.J."/>
            <person name="Fawcett J.A."/>
            <person name="Hatakeyama M."/>
            <person name="Paape T."/>
            <person name="Ng C.H."/>
            <person name="Ang C.C."/>
            <person name="Tnah L.H."/>
            <person name="Lee C.T."/>
            <person name="Nishiyama T."/>
            <person name="Sese J."/>
            <person name="O'Brien M.J."/>
            <person name="Copetti D."/>
            <person name="Mohd Noor M.I."/>
            <person name="Ong R.C."/>
            <person name="Putra M."/>
            <person name="Sireger I.Z."/>
            <person name="Indrioko S."/>
            <person name="Kosugi Y."/>
            <person name="Izuno A."/>
            <person name="Isagi Y."/>
            <person name="Lee S.L."/>
            <person name="Shimizu K.K."/>
        </authorList>
    </citation>
    <scope>NUCLEOTIDE SEQUENCE [LARGE SCALE GENOMIC DNA]</scope>
    <source>
        <strain evidence="16">214</strain>
    </source>
</reference>
<dbReference type="InterPro" id="IPR013083">
    <property type="entry name" value="Znf_RING/FYVE/PHD"/>
</dbReference>
<comment type="similarity">
    <text evidence="11">Belongs to the RING-type zinc finger family. ATL subfamily.</text>
</comment>
<evidence type="ECO:0000256" key="2">
    <source>
        <dbReference type="ARBA" id="ARBA00004167"/>
    </source>
</evidence>
<dbReference type="SUPFAM" id="SSF57850">
    <property type="entry name" value="RING/U-box"/>
    <property type="match status" value="1"/>
</dbReference>
<organism evidence="16 17">
    <name type="scientific">Rubroshorea leprosula</name>
    <dbReference type="NCBI Taxonomy" id="152421"/>
    <lineage>
        <taxon>Eukaryota</taxon>
        <taxon>Viridiplantae</taxon>
        <taxon>Streptophyta</taxon>
        <taxon>Embryophyta</taxon>
        <taxon>Tracheophyta</taxon>
        <taxon>Spermatophyta</taxon>
        <taxon>Magnoliopsida</taxon>
        <taxon>eudicotyledons</taxon>
        <taxon>Gunneridae</taxon>
        <taxon>Pentapetalae</taxon>
        <taxon>rosids</taxon>
        <taxon>malvids</taxon>
        <taxon>Malvales</taxon>
        <taxon>Dipterocarpaceae</taxon>
        <taxon>Rubroshorea</taxon>
    </lineage>
</organism>
<evidence type="ECO:0000256" key="6">
    <source>
        <dbReference type="ARBA" id="ARBA00022723"/>
    </source>
</evidence>
<evidence type="ECO:0000256" key="11">
    <source>
        <dbReference type="ARBA" id="ARBA00024209"/>
    </source>
</evidence>
<dbReference type="InterPro" id="IPR001841">
    <property type="entry name" value="Znf_RING"/>
</dbReference>
<dbReference type="PANTHER" id="PTHR46905">
    <property type="entry name" value="RING-H2 FINGER PROTEIN ATL78"/>
    <property type="match status" value="1"/>
</dbReference>
<keyword evidence="6" id="KW-0479">Metal-binding</keyword>
<protein>
    <recommendedName>
        <fullName evidence="3">RING-type E3 ubiquitin transferase</fullName>
        <ecNumber evidence="3">2.3.2.27</ecNumber>
    </recommendedName>
</protein>
<feature type="compositionally biased region" description="Basic and acidic residues" evidence="13">
    <location>
        <begin position="188"/>
        <end position="197"/>
    </location>
</feature>
<evidence type="ECO:0000256" key="1">
    <source>
        <dbReference type="ARBA" id="ARBA00000900"/>
    </source>
</evidence>
<dbReference type="Gene3D" id="3.30.40.10">
    <property type="entry name" value="Zinc/RING finger domain, C3HC4 (zinc finger)"/>
    <property type="match status" value="1"/>
</dbReference>
<feature type="domain" description="RING-type" evidence="15">
    <location>
        <begin position="132"/>
        <end position="174"/>
    </location>
</feature>
<comment type="catalytic activity">
    <reaction evidence="1">
        <text>S-ubiquitinyl-[E2 ubiquitin-conjugating enzyme]-L-cysteine + [acceptor protein]-L-lysine = [E2 ubiquitin-conjugating enzyme]-L-cysteine + N(6)-ubiquitinyl-[acceptor protein]-L-lysine.</text>
        <dbReference type="EC" id="2.3.2.27"/>
    </reaction>
</comment>
<dbReference type="PANTHER" id="PTHR46905:SF1">
    <property type="entry name" value="RING-TYPE E3 UBIQUITIN TRANSFERASE"/>
    <property type="match status" value="1"/>
</dbReference>
<dbReference type="GO" id="GO:0016567">
    <property type="term" value="P:protein ubiquitination"/>
    <property type="evidence" value="ECO:0007669"/>
    <property type="project" value="InterPro"/>
</dbReference>
<keyword evidence="4" id="KW-0808">Transferase</keyword>
<keyword evidence="9 14" id="KW-1133">Transmembrane helix</keyword>
<feature type="transmembrane region" description="Helical" evidence="14">
    <location>
        <begin position="49"/>
        <end position="74"/>
    </location>
</feature>
<evidence type="ECO:0000259" key="15">
    <source>
        <dbReference type="PROSITE" id="PS50089"/>
    </source>
</evidence>
<keyword evidence="5 14" id="KW-0812">Transmembrane</keyword>
<evidence type="ECO:0000256" key="4">
    <source>
        <dbReference type="ARBA" id="ARBA00022679"/>
    </source>
</evidence>
<comment type="subcellular location">
    <subcellularLocation>
        <location evidence="2">Membrane</location>
        <topology evidence="2">Single-pass membrane protein</topology>
    </subcellularLocation>
</comment>
<evidence type="ECO:0000256" key="3">
    <source>
        <dbReference type="ARBA" id="ARBA00012483"/>
    </source>
</evidence>
<keyword evidence="12" id="KW-0863">Zinc-finger</keyword>
<evidence type="ECO:0000256" key="10">
    <source>
        <dbReference type="ARBA" id="ARBA00023136"/>
    </source>
</evidence>
<dbReference type="GO" id="GO:0016020">
    <property type="term" value="C:membrane"/>
    <property type="evidence" value="ECO:0007669"/>
    <property type="project" value="UniProtKB-SubCell"/>
</dbReference>
<evidence type="ECO:0000256" key="5">
    <source>
        <dbReference type="ARBA" id="ARBA00022692"/>
    </source>
</evidence>
<proteinExistence type="inferred from homology"/>
<sequence>MLPFKPLLRISSPLSTGEPQFSSTSTPTCNPQTCKLRPDANSNKFEANVASVLIILFCVLICALTLNAAIRCFLRGGGRSRRRRGESLPQTQQETVLRQRKPDGGGAAASLVAAPAVAYTVGMELAGTEAECIICLAEFVEGEGIQVLGRCKHGFHEQCIKQWLNSHSSCPTCRSSCLSPSPSSSSEAPDHCMDRSARLGVPELPDP</sequence>
<keyword evidence="10 14" id="KW-0472">Membrane</keyword>
<evidence type="ECO:0000256" key="12">
    <source>
        <dbReference type="PROSITE-ProRule" id="PRU00175"/>
    </source>
</evidence>
<name>A0AAV5IZP1_9ROSI</name>
<accession>A0AAV5IZP1</accession>
<evidence type="ECO:0000256" key="13">
    <source>
        <dbReference type="SAM" id="MobiDB-lite"/>
    </source>
</evidence>
<comment type="caution">
    <text evidence="16">The sequence shown here is derived from an EMBL/GenBank/DDBJ whole genome shotgun (WGS) entry which is preliminary data.</text>
</comment>
<keyword evidence="8" id="KW-0862">Zinc</keyword>
<dbReference type="Proteomes" id="UP001054252">
    <property type="component" value="Unassembled WGS sequence"/>
</dbReference>
<evidence type="ECO:0000313" key="17">
    <source>
        <dbReference type="Proteomes" id="UP001054252"/>
    </source>
</evidence>
<dbReference type="EMBL" id="BPVZ01000021">
    <property type="protein sequence ID" value="GKV04096.1"/>
    <property type="molecule type" value="Genomic_DNA"/>
</dbReference>
<dbReference type="SMART" id="SM00184">
    <property type="entry name" value="RING"/>
    <property type="match status" value="1"/>
</dbReference>
<keyword evidence="7" id="KW-0833">Ubl conjugation pathway</keyword>
<dbReference type="AlphaFoldDB" id="A0AAV5IZP1"/>
<feature type="region of interest" description="Disordered" evidence="13">
    <location>
        <begin position="180"/>
        <end position="207"/>
    </location>
</feature>